<dbReference type="RefSeq" id="XP_002111728.1">
    <property type="nucleotide sequence ID" value="XM_002111692.1"/>
</dbReference>
<keyword evidence="7 9" id="KW-0472">Membrane</keyword>
<gene>
    <name evidence="11" type="ORF">TRIADDRAFT_24184</name>
</gene>
<feature type="compositionally biased region" description="Basic and acidic residues" evidence="10">
    <location>
        <begin position="572"/>
        <end position="589"/>
    </location>
</feature>
<comment type="subcellular location">
    <subcellularLocation>
        <location evidence="1 9">Golgi apparatus membrane</location>
        <topology evidence="1 9">Peripheral membrane protein</topology>
    </subcellularLocation>
</comment>
<dbReference type="CTD" id="6753455"/>
<evidence type="ECO:0000256" key="7">
    <source>
        <dbReference type="ARBA" id="ARBA00023136"/>
    </source>
</evidence>
<dbReference type="InParanoid" id="B3RTW5"/>
<accession>B3RTW5</accession>
<dbReference type="InterPro" id="IPR016159">
    <property type="entry name" value="Cullin_repeat-like_dom_sf"/>
</dbReference>
<proteinExistence type="inferred from homology"/>
<dbReference type="AlphaFoldDB" id="B3RTW5"/>
<dbReference type="PIRSF" id="PIRSF015415">
    <property type="entry name" value="COG8"/>
    <property type="match status" value="1"/>
</dbReference>
<evidence type="ECO:0000256" key="6">
    <source>
        <dbReference type="ARBA" id="ARBA00023034"/>
    </source>
</evidence>
<sequence>MADDETILSVFASDFPASWRNNEDFKRYVAQMSSCSIDILATEPERLKEEEELIGRQTQDLAFNNYKTFIKTAECTNRVFQEFLQVEQHVNLLIKSIPVLKESCHDFVNAAQSINLSRKQNSAILSRHTQLLEILEVPQLMDTSVRNCYYEEALELIEYVKRLEKKLSSIPVIMNIVEDVRASTQLMLNQLLQQLHDDLQLPACLKVIGYIRRLNVFTEPELRIKFLQARDTWFRKILDNIPDDEPYYHISKTIEVSRVHLFDIITQYRAVFPDDDPLLSTGSGNQANKTKPVAIFYCWLIQKVKDFLSTLDCDLSRGVGGRLDSLLGQCMYFGLSFSRVGADFRNLLAPLFQRTVMKGFSRTVEDATTQFQDSLKSYKLVRPSTVVASMVSKYEISKRKESDLSPPMILLEFDPLAGYTNSVLAAFNEIRLCAPVAIAPAVAKKLQGSLVTCAITICDYYRLESTTLNQDEFNLLTRFCDLYANTLVPYLARCLSALFSTTSINSLLGQTVAQQEGSVTNGSGRIDVDEIFNVLKPFLPQKPPVTVYRNSSLENITKKDSVDTESNAVKSSESHAESDTVKVSESPREDVDDIATTSDASEEHTHSD</sequence>
<dbReference type="Pfam" id="PF04124">
    <property type="entry name" value="Dor1"/>
    <property type="match status" value="1"/>
</dbReference>
<dbReference type="GO" id="GO:0000139">
    <property type="term" value="C:Golgi membrane"/>
    <property type="evidence" value="ECO:0007669"/>
    <property type="project" value="UniProtKB-SubCell"/>
</dbReference>
<evidence type="ECO:0000256" key="4">
    <source>
        <dbReference type="ARBA" id="ARBA00022448"/>
    </source>
</evidence>
<evidence type="ECO:0000256" key="2">
    <source>
        <dbReference type="ARBA" id="ARBA00006419"/>
    </source>
</evidence>
<dbReference type="FunCoup" id="B3RTW5">
    <property type="interactions" value="1841"/>
</dbReference>
<keyword evidence="6 9" id="KW-0333">Golgi apparatus</keyword>
<evidence type="ECO:0000256" key="9">
    <source>
        <dbReference type="PIRNR" id="PIRNR015415"/>
    </source>
</evidence>
<dbReference type="GO" id="GO:0015031">
    <property type="term" value="P:protein transport"/>
    <property type="evidence" value="ECO:0007669"/>
    <property type="project" value="UniProtKB-UniRule"/>
</dbReference>
<name>B3RTW5_TRIAD</name>
<evidence type="ECO:0000313" key="12">
    <source>
        <dbReference type="Proteomes" id="UP000009022"/>
    </source>
</evidence>
<dbReference type="InterPro" id="IPR016632">
    <property type="entry name" value="COG8_Metazoal_Plant"/>
</dbReference>
<dbReference type="SUPFAM" id="SSF74788">
    <property type="entry name" value="Cullin repeat-like"/>
    <property type="match status" value="1"/>
</dbReference>
<organism evidence="11 12">
    <name type="scientific">Trichoplax adhaerens</name>
    <name type="common">Trichoplax reptans</name>
    <dbReference type="NCBI Taxonomy" id="10228"/>
    <lineage>
        <taxon>Eukaryota</taxon>
        <taxon>Metazoa</taxon>
        <taxon>Placozoa</taxon>
        <taxon>Uniplacotomia</taxon>
        <taxon>Trichoplacea</taxon>
        <taxon>Trichoplacidae</taxon>
        <taxon>Trichoplax</taxon>
    </lineage>
</organism>
<dbReference type="Proteomes" id="UP000009022">
    <property type="component" value="Unassembled WGS sequence"/>
</dbReference>
<dbReference type="KEGG" id="tad:TRIADDRAFT_24184"/>
<dbReference type="PANTHER" id="PTHR21311:SF0">
    <property type="entry name" value="CONSERVED OLIGOMERIC GOLGI COMPLEX SUBUNIT 8"/>
    <property type="match status" value="1"/>
</dbReference>
<protein>
    <recommendedName>
        <fullName evidence="3 9">Conserved oligomeric Golgi complex subunit 8</fullName>
        <shortName evidence="9">COG complex subunit 8</shortName>
    </recommendedName>
    <alternativeName>
        <fullName evidence="8 9">Component of oligomeric Golgi complex 8</fullName>
    </alternativeName>
</protein>
<evidence type="ECO:0000256" key="10">
    <source>
        <dbReference type="SAM" id="MobiDB-lite"/>
    </source>
</evidence>
<dbReference type="PANTHER" id="PTHR21311">
    <property type="entry name" value="CONSERVED OLIGOMERIC GOLGI COMPLEX COMPONENT 8"/>
    <property type="match status" value="1"/>
</dbReference>
<dbReference type="EMBL" id="DS985244">
    <property type="protein sequence ID" value="EDV25695.1"/>
    <property type="molecule type" value="Genomic_DNA"/>
</dbReference>
<keyword evidence="5 9" id="KW-0653">Protein transport</keyword>
<dbReference type="GO" id="GO:0006891">
    <property type="term" value="P:intra-Golgi vesicle-mediated transport"/>
    <property type="evidence" value="ECO:0000318"/>
    <property type="project" value="GO_Central"/>
</dbReference>
<evidence type="ECO:0000256" key="5">
    <source>
        <dbReference type="ARBA" id="ARBA00022927"/>
    </source>
</evidence>
<evidence type="ECO:0000256" key="8">
    <source>
        <dbReference type="ARBA" id="ARBA00031347"/>
    </source>
</evidence>
<feature type="region of interest" description="Disordered" evidence="10">
    <location>
        <begin position="558"/>
        <end position="608"/>
    </location>
</feature>
<comment type="subunit">
    <text evidence="9">Component of the conserved oligomeric Golgi complex which is composed of eight different subunits and is required for normal Golgi morphology and localization.</text>
</comment>
<comment type="similarity">
    <text evidence="2 9">Belongs to the COG8 family.</text>
</comment>
<dbReference type="PhylomeDB" id="B3RTW5"/>
<evidence type="ECO:0000256" key="1">
    <source>
        <dbReference type="ARBA" id="ARBA00004395"/>
    </source>
</evidence>
<dbReference type="OrthoDB" id="1661054at2759"/>
<evidence type="ECO:0000256" key="3">
    <source>
        <dbReference type="ARBA" id="ARBA00020983"/>
    </source>
</evidence>
<reference evidence="11 12" key="1">
    <citation type="journal article" date="2008" name="Nature">
        <title>The Trichoplax genome and the nature of placozoans.</title>
        <authorList>
            <person name="Srivastava M."/>
            <person name="Begovic E."/>
            <person name="Chapman J."/>
            <person name="Putnam N.H."/>
            <person name="Hellsten U."/>
            <person name="Kawashima T."/>
            <person name="Kuo A."/>
            <person name="Mitros T."/>
            <person name="Salamov A."/>
            <person name="Carpenter M.L."/>
            <person name="Signorovitch A.Y."/>
            <person name="Moreno M.A."/>
            <person name="Kamm K."/>
            <person name="Grimwood J."/>
            <person name="Schmutz J."/>
            <person name="Shapiro H."/>
            <person name="Grigoriev I.V."/>
            <person name="Buss L.W."/>
            <person name="Schierwater B."/>
            <person name="Dellaporta S.L."/>
            <person name="Rokhsar D.S."/>
        </authorList>
    </citation>
    <scope>NUCLEOTIDE SEQUENCE [LARGE SCALE GENOMIC DNA]</scope>
    <source>
        <strain evidence="11 12">Grell-BS-1999</strain>
    </source>
</reference>
<evidence type="ECO:0000313" key="11">
    <source>
        <dbReference type="EMBL" id="EDV25695.1"/>
    </source>
</evidence>
<dbReference type="eggNOG" id="KOG2069">
    <property type="taxonomic scope" value="Eukaryota"/>
</dbReference>
<dbReference type="HOGENOM" id="CLU_017968_0_0_1"/>
<dbReference type="InterPro" id="IPR007255">
    <property type="entry name" value="COG8"/>
</dbReference>
<keyword evidence="4 9" id="KW-0813">Transport</keyword>
<dbReference type="STRING" id="10228.B3RTW5"/>
<keyword evidence="12" id="KW-1185">Reference proteome</keyword>
<dbReference type="GeneID" id="6753455"/>
<dbReference type="GO" id="GO:0017119">
    <property type="term" value="C:Golgi transport complex"/>
    <property type="evidence" value="ECO:0000318"/>
    <property type="project" value="GO_Central"/>
</dbReference>
<dbReference type="OMA" id="QRCIHGV"/>